<keyword evidence="2" id="KW-0131">Cell cycle</keyword>
<feature type="coiled-coil region" evidence="1">
    <location>
        <begin position="48"/>
        <end position="82"/>
    </location>
</feature>
<keyword evidence="2" id="KW-0132">Cell division</keyword>
<accession>A0A7W7AH50</accession>
<keyword evidence="1" id="KW-0175">Coiled coil</keyword>
<dbReference type="AlphaFoldDB" id="A0A7W7AH50"/>
<evidence type="ECO:0000313" key="3">
    <source>
        <dbReference type="Proteomes" id="UP000574769"/>
    </source>
</evidence>
<dbReference type="RefSeq" id="WP_184110858.1">
    <property type="nucleotide sequence ID" value="NZ_JACHNY010000001.1"/>
</dbReference>
<dbReference type="EMBL" id="JACHNY010000001">
    <property type="protein sequence ID" value="MBB4616200.1"/>
    <property type="molecule type" value="Genomic_DNA"/>
</dbReference>
<evidence type="ECO:0000313" key="2">
    <source>
        <dbReference type="EMBL" id="MBB4616200.1"/>
    </source>
</evidence>
<keyword evidence="3" id="KW-1185">Reference proteome</keyword>
<proteinExistence type="predicted"/>
<name>A0A7W7AH50_9SPHN</name>
<gene>
    <name evidence="2" type="ORF">GGQ96_000306</name>
</gene>
<reference evidence="2 3" key="1">
    <citation type="submission" date="2020-08" db="EMBL/GenBank/DDBJ databases">
        <title>Genomic Encyclopedia of Type Strains, Phase IV (KMG-IV): sequencing the most valuable type-strain genomes for metagenomic binning, comparative biology and taxonomic classification.</title>
        <authorList>
            <person name="Goeker M."/>
        </authorList>
    </citation>
    <scope>NUCLEOTIDE SEQUENCE [LARGE SCALE GENOMIC DNA]</scope>
    <source>
        <strain evidence="2 3">DSM 15867</strain>
    </source>
</reference>
<organism evidence="2 3">
    <name type="scientific">Sphingomonas abaci</name>
    <dbReference type="NCBI Taxonomy" id="237611"/>
    <lineage>
        <taxon>Bacteria</taxon>
        <taxon>Pseudomonadati</taxon>
        <taxon>Pseudomonadota</taxon>
        <taxon>Alphaproteobacteria</taxon>
        <taxon>Sphingomonadales</taxon>
        <taxon>Sphingomonadaceae</taxon>
        <taxon>Sphingomonas</taxon>
    </lineage>
</organism>
<protein>
    <submittedName>
        <fullName evidence="2">Cell division protein FtsB</fullName>
    </submittedName>
</protein>
<dbReference type="GO" id="GO:0051301">
    <property type="term" value="P:cell division"/>
    <property type="evidence" value="ECO:0007669"/>
    <property type="project" value="UniProtKB-KW"/>
</dbReference>
<evidence type="ECO:0000256" key="1">
    <source>
        <dbReference type="SAM" id="Coils"/>
    </source>
</evidence>
<dbReference type="Proteomes" id="UP000574769">
    <property type="component" value="Unassembled WGS sequence"/>
</dbReference>
<sequence length="138" mass="15129">MLFTTPTQFAVLGLVLVAGWLLGLASHPGGGKWKQRYAAERDAHAAHRKDVEARLATAETRNAELEREVERLRTAAPVVTERAPAGTRVVDDAVVADPRQRDRVVPVTGRAASAARPAYPVGERRGWFDFGPRPARRI</sequence>
<comment type="caution">
    <text evidence="2">The sequence shown here is derived from an EMBL/GenBank/DDBJ whole genome shotgun (WGS) entry which is preliminary data.</text>
</comment>